<sequence length="248" mass="27859">MDARVELARAFVRGDAKFDLGIHGSDEELLLAMSMGGLGTFKRIPGELLTPALIENGALSTCEMLDEIYCYVQGDPAQTFLTLIAKGHSFHSVHPALLTKEMIEESYRQSPHDTIRKRGSKGDRVHALYDTELMIKAVSEHITLLTDLDKDELQKIPDEVIAKSFSGDPGQGFVLERCGKFHILVEAVKDGLWPADMELERPSNLRKAMKLRLQCNKFDLLDILPSLKRRGFPLMDAHARARGCSWRR</sequence>
<evidence type="ECO:0000313" key="2">
    <source>
        <dbReference type="Proteomes" id="UP000637061"/>
    </source>
</evidence>
<evidence type="ECO:0000313" key="1">
    <source>
        <dbReference type="EMBL" id="MBI6882401.1"/>
    </source>
</evidence>
<proteinExistence type="predicted"/>
<reference evidence="1" key="1">
    <citation type="submission" date="2020-12" db="EMBL/GenBank/DDBJ databases">
        <title>Enhanced detection system for hospital associated transmission using whole genome sequencing surveillance.</title>
        <authorList>
            <person name="Harrison L.H."/>
            <person name="Van Tyne D."/>
            <person name="Marsh J.W."/>
            <person name="Griffith M.P."/>
            <person name="Snyder D.J."/>
            <person name="Cooper V.S."/>
            <person name="Mustapha M."/>
        </authorList>
    </citation>
    <scope>NUCLEOTIDE SEQUENCE</scope>
    <source>
        <strain evidence="1">PSB00042</strain>
    </source>
</reference>
<protein>
    <submittedName>
        <fullName evidence="1">Uncharacterized protein</fullName>
    </submittedName>
</protein>
<dbReference type="EMBL" id="JAEHTE010000001">
    <property type="protein sequence ID" value="MBI6882401.1"/>
    <property type="molecule type" value="Genomic_DNA"/>
</dbReference>
<dbReference type="RefSeq" id="WP_198746022.1">
    <property type="nucleotide sequence ID" value="NZ_JAEHTE010000001.1"/>
</dbReference>
<comment type="caution">
    <text evidence="1">The sequence shown here is derived from an EMBL/GenBank/DDBJ whole genome shotgun (WGS) entry which is preliminary data.</text>
</comment>
<dbReference type="Proteomes" id="UP000637061">
    <property type="component" value="Unassembled WGS sequence"/>
</dbReference>
<accession>A0A8I1EBE1</accession>
<dbReference type="AlphaFoldDB" id="A0A8I1EBE1"/>
<name>A0A8I1EBE1_PSEPU</name>
<gene>
    <name evidence="1" type="ORF">JEU22_00460</name>
</gene>
<organism evidence="1 2">
    <name type="scientific">Pseudomonas putida</name>
    <name type="common">Arthrobacter siderocapsulatus</name>
    <dbReference type="NCBI Taxonomy" id="303"/>
    <lineage>
        <taxon>Bacteria</taxon>
        <taxon>Pseudomonadati</taxon>
        <taxon>Pseudomonadota</taxon>
        <taxon>Gammaproteobacteria</taxon>
        <taxon>Pseudomonadales</taxon>
        <taxon>Pseudomonadaceae</taxon>
        <taxon>Pseudomonas</taxon>
    </lineage>
</organism>